<dbReference type="RefSeq" id="YP_009393191.1">
    <property type="nucleotide sequence ID" value="NC_035266.1"/>
</dbReference>
<accession>A0A1Z1M797</accession>
<keyword evidence="1" id="KW-0934">Plastid</keyword>
<dbReference type="EMBL" id="MF101419">
    <property type="protein sequence ID" value="ARW61753.1"/>
    <property type="molecule type" value="Genomic_DNA"/>
</dbReference>
<proteinExistence type="predicted"/>
<sequence>MLGLAKNLLLNHTHVKNNNYTIRNSINIIDISEKTIGIVGLG</sequence>
<keyword evidence="1" id="KW-0150">Chloroplast</keyword>
<dbReference type="GeneID" id="33354844"/>
<name>A0A1Z1M797_BOSMO</name>
<protein>
    <submittedName>
        <fullName evidence="1">Uncharacterized protein</fullName>
    </submittedName>
</protein>
<geneLocation type="chloroplast" evidence="1"/>
<dbReference type="AlphaFoldDB" id="A0A1Z1M797"/>
<evidence type="ECO:0000313" key="1">
    <source>
        <dbReference type="EMBL" id="ARW61753.1"/>
    </source>
</evidence>
<gene>
    <name evidence="1" type="primary">orf42</name>
</gene>
<organism evidence="1">
    <name type="scientific">Bostrychia moritziana</name>
    <name type="common">Red alga</name>
    <name type="synonym">Polysiphonia moritziana</name>
    <dbReference type="NCBI Taxonomy" id="103713"/>
    <lineage>
        <taxon>Eukaryota</taxon>
        <taxon>Rhodophyta</taxon>
        <taxon>Florideophyceae</taxon>
        <taxon>Rhodymeniophycidae</taxon>
        <taxon>Ceramiales</taxon>
        <taxon>Rhodomelaceae</taxon>
        <taxon>Bostrychia</taxon>
    </lineage>
</organism>
<reference evidence="1" key="1">
    <citation type="journal article" date="2017" name="J. Phycol.">
        <title>Analysis of chloroplast genomes and a supermatrix inform reclassification of the Rhodomelaceae (Rhodophyta).</title>
        <authorList>
            <person name="Diaz-Tapia P."/>
            <person name="Maggs C.A."/>
            <person name="West J.A."/>
            <person name="Verbruggen H."/>
        </authorList>
    </citation>
    <scope>NUCLEOTIDE SEQUENCE</scope>
    <source>
        <strain evidence="1">JW3660</strain>
    </source>
</reference>